<accession>A0A077ZUX3</accession>
<reference evidence="2 3" key="1">
    <citation type="submission" date="2014-06" db="EMBL/GenBank/DDBJ databases">
        <authorList>
            <person name="Swart Estienne"/>
        </authorList>
    </citation>
    <scope>NUCLEOTIDE SEQUENCE [LARGE SCALE GENOMIC DNA]</scope>
    <source>
        <strain evidence="2 3">130c</strain>
    </source>
</reference>
<dbReference type="Proteomes" id="UP000039865">
    <property type="component" value="Unassembled WGS sequence"/>
</dbReference>
<evidence type="ECO:0000313" key="2">
    <source>
        <dbReference type="EMBL" id="CDW73369.1"/>
    </source>
</evidence>
<evidence type="ECO:0000256" key="1">
    <source>
        <dbReference type="SAM" id="SignalP"/>
    </source>
</evidence>
<proteinExistence type="predicted"/>
<dbReference type="EMBL" id="CCKQ01002278">
    <property type="protein sequence ID" value="CDW73369.1"/>
    <property type="molecule type" value="Genomic_DNA"/>
</dbReference>
<sequence>MKSSPTIILAVLAATLLGISSAQNQTSIHVADFTSTQNFTMVVFAQPGDKLFVKLPFKPITRSNNSTWLCAENLTSNDIVNLTGEFIQTPDGYFYPSDPWTETKIYKFIIEDQGRKTLKFVYSDSAQYFRDTYGYYHWDEFFYQGNFPYLKASVHVYSSNTTAVYE</sequence>
<gene>
    <name evidence="2" type="primary">Contig2835.g3044</name>
    <name evidence="2" type="ORF">STYLEM_2345</name>
</gene>
<dbReference type="AlphaFoldDB" id="A0A077ZUX3"/>
<organism evidence="2 3">
    <name type="scientific">Stylonychia lemnae</name>
    <name type="common">Ciliate</name>
    <dbReference type="NCBI Taxonomy" id="5949"/>
    <lineage>
        <taxon>Eukaryota</taxon>
        <taxon>Sar</taxon>
        <taxon>Alveolata</taxon>
        <taxon>Ciliophora</taxon>
        <taxon>Intramacronucleata</taxon>
        <taxon>Spirotrichea</taxon>
        <taxon>Stichotrichia</taxon>
        <taxon>Sporadotrichida</taxon>
        <taxon>Oxytrichidae</taxon>
        <taxon>Stylonychinae</taxon>
        <taxon>Stylonychia</taxon>
    </lineage>
</organism>
<feature type="signal peptide" evidence="1">
    <location>
        <begin position="1"/>
        <end position="22"/>
    </location>
</feature>
<feature type="chain" id="PRO_5001729002" evidence="1">
    <location>
        <begin position="23"/>
        <end position="166"/>
    </location>
</feature>
<protein>
    <submittedName>
        <fullName evidence="2">Uncharacterized protein</fullName>
    </submittedName>
</protein>
<keyword evidence="3" id="KW-1185">Reference proteome</keyword>
<dbReference type="InParanoid" id="A0A077ZUX3"/>
<evidence type="ECO:0000313" key="3">
    <source>
        <dbReference type="Proteomes" id="UP000039865"/>
    </source>
</evidence>
<keyword evidence="1" id="KW-0732">Signal</keyword>
<name>A0A077ZUX3_STYLE</name>